<dbReference type="EMBL" id="BOPV01000001">
    <property type="protein sequence ID" value="GIL40973.1"/>
    <property type="molecule type" value="Genomic_DNA"/>
</dbReference>
<proteinExistence type="inferred from homology"/>
<keyword evidence="12" id="KW-1003">Cell membrane</keyword>
<keyword evidence="5 12" id="KW-1133">Transmembrane helix</keyword>
<comment type="subunit">
    <text evidence="12">Interacts with CtaB.</text>
</comment>
<evidence type="ECO:0000256" key="1">
    <source>
        <dbReference type="ARBA" id="ARBA00001970"/>
    </source>
</evidence>
<comment type="cofactor">
    <cofactor evidence="1 12">
        <name>heme b</name>
        <dbReference type="ChEBI" id="CHEBI:60344"/>
    </cofactor>
</comment>
<comment type="function">
    <text evidence="12">Catalyzes the conversion of heme O to heme A by two successive hydroxylations of the methyl group at C8. The first hydroxylation forms heme I, the second hydroxylation results in an unstable dihydroxymethyl group, which spontaneously dehydrates, resulting in the formyl group of heme A.</text>
</comment>
<dbReference type="HAMAP" id="MF_01665">
    <property type="entry name" value="HemeA_synth_type2"/>
    <property type="match status" value="1"/>
</dbReference>
<evidence type="ECO:0000256" key="10">
    <source>
        <dbReference type="ARBA" id="ARBA00044501"/>
    </source>
</evidence>
<evidence type="ECO:0000256" key="4">
    <source>
        <dbReference type="ARBA" id="ARBA00022723"/>
    </source>
</evidence>
<feature type="binding site" description="axial binding residue" evidence="12">
    <location>
        <position position="316"/>
    </location>
    <ligand>
        <name>heme</name>
        <dbReference type="ChEBI" id="CHEBI:30413"/>
    </ligand>
    <ligandPart>
        <name>Fe</name>
        <dbReference type="ChEBI" id="CHEBI:18248"/>
    </ligandPart>
</feature>
<evidence type="ECO:0000256" key="7">
    <source>
        <dbReference type="ARBA" id="ARBA00023004"/>
    </source>
</evidence>
<sequence length="340" mass="37578">MTERPRAVVLWLLFAAAMVFAMAVIGAVTRLTESGLSIVEWKPVAQMLPPLSHAEWERVFALYKDSPQYRLVNAGMTLADFQQIFFWEWLHRLWGHLIGIVYAVPFVWFLLKRAIPRGWTRPILGLFGLGLLQGLVGAFMVASGLVDRPSVSHYRLAMHLVLALAIFVATIWIARGISSPRPNATTQTLRLRGHAIAAFTLLAITIVWGAFTAGLRAGLVYDTWPLMGLSLVPSEWLDLAPAWINFVENHATVQFTHRLLAYCTCLLVIALSARAIGLARPVKRWGLIAAHLVVLQVALGVATVLSHVPVWLGALHQANAILLLGALTMLVFELGSRHAR</sequence>
<gene>
    <name evidence="12 13" type="primary">ctaA</name>
    <name evidence="13" type="ORF">TMPK1_32100</name>
</gene>
<dbReference type="GO" id="GO:0120547">
    <property type="term" value="F:heme A synthase activity"/>
    <property type="evidence" value="ECO:0007669"/>
    <property type="project" value="UniProtKB-EC"/>
</dbReference>
<feature type="transmembrane region" description="Helical" evidence="12">
    <location>
        <begin position="311"/>
        <end position="332"/>
    </location>
</feature>
<accession>A0A8S8XC00</accession>
<feature type="transmembrane region" description="Helical" evidence="12">
    <location>
        <begin position="259"/>
        <end position="278"/>
    </location>
</feature>
<dbReference type="GO" id="GO:0005886">
    <property type="term" value="C:plasma membrane"/>
    <property type="evidence" value="ECO:0007669"/>
    <property type="project" value="UniProtKB-SubCell"/>
</dbReference>
<comment type="catalytic activity">
    <reaction evidence="11">
        <text>Fe(II)-heme o + 2 A + H2O = Fe(II)-heme a + 2 AH2</text>
        <dbReference type="Rhea" id="RHEA:63388"/>
        <dbReference type="ChEBI" id="CHEBI:13193"/>
        <dbReference type="ChEBI" id="CHEBI:15377"/>
        <dbReference type="ChEBI" id="CHEBI:17499"/>
        <dbReference type="ChEBI" id="CHEBI:60530"/>
        <dbReference type="ChEBI" id="CHEBI:61715"/>
        <dbReference type="EC" id="1.17.99.9"/>
    </reaction>
    <physiologicalReaction direction="left-to-right" evidence="11">
        <dbReference type="Rhea" id="RHEA:63389"/>
    </physiologicalReaction>
</comment>
<organism evidence="13 14">
    <name type="scientific">Roseiterribacter gracilis</name>
    <dbReference type="NCBI Taxonomy" id="2812848"/>
    <lineage>
        <taxon>Bacteria</taxon>
        <taxon>Pseudomonadati</taxon>
        <taxon>Pseudomonadota</taxon>
        <taxon>Alphaproteobacteria</taxon>
        <taxon>Rhodospirillales</taxon>
        <taxon>Roseiterribacteraceae</taxon>
        <taxon>Roseiterribacter</taxon>
    </lineage>
</organism>
<evidence type="ECO:0000256" key="5">
    <source>
        <dbReference type="ARBA" id="ARBA00022989"/>
    </source>
</evidence>
<evidence type="ECO:0000256" key="8">
    <source>
        <dbReference type="ARBA" id="ARBA00023133"/>
    </source>
</evidence>
<evidence type="ECO:0000256" key="6">
    <source>
        <dbReference type="ARBA" id="ARBA00023002"/>
    </source>
</evidence>
<dbReference type="RefSeq" id="WP_420244256.1">
    <property type="nucleotide sequence ID" value="NZ_BOPV01000001.1"/>
</dbReference>
<reference evidence="13" key="1">
    <citation type="submission" date="2021-02" db="EMBL/GenBank/DDBJ databases">
        <title>Genome sequence of Rhodospirillales sp. strain TMPK1 isolated from soil.</title>
        <authorList>
            <person name="Nakai R."/>
            <person name="Kusada H."/>
            <person name="Tamaki H."/>
        </authorList>
    </citation>
    <scope>NUCLEOTIDE SEQUENCE</scope>
    <source>
        <strain evidence="13">TMPK1</strain>
    </source>
</reference>
<evidence type="ECO:0000256" key="2">
    <source>
        <dbReference type="ARBA" id="ARBA00004141"/>
    </source>
</evidence>
<keyword evidence="3 12" id="KW-0812">Transmembrane</keyword>
<comment type="similarity">
    <text evidence="12">Belongs to the COX15/CtaA family. Type 2 subfamily.</text>
</comment>
<comment type="subcellular location">
    <subcellularLocation>
        <location evidence="12">Cell membrane</location>
        <topology evidence="12">Multi-pass membrane protein</topology>
    </subcellularLocation>
    <subcellularLocation>
        <location evidence="2">Membrane</location>
        <topology evidence="2">Multi-pass membrane protein</topology>
    </subcellularLocation>
</comment>
<dbReference type="Pfam" id="PF02628">
    <property type="entry name" value="COX15-CtaA"/>
    <property type="match status" value="1"/>
</dbReference>
<dbReference type="InterPro" id="IPR023754">
    <property type="entry name" value="HemeA_Synthase_type2"/>
</dbReference>
<keyword evidence="8 12" id="KW-0350">Heme biosynthesis</keyword>
<keyword evidence="14" id="KW-1185">Reference proteome</keyword>
<name>A0A8S8XC00_9PROT</name>
<comment type="caution">
    <text evidence="13">The sequence shown here is derived from an EMBL/GenBank/DDBJ whole genome shotgun (WGS) entry which is preliminary data.</text>
</comment>
<protein>
    <recommendedName>
        <fullName evidence="12">Heme A synthase</fullName>
        <shortName evidence="12">HAS</shortName>
        <ecNumber evidence="12">1.17.99.9</ecNumber>
    </recommendedName>
    <alternativeName>
        <fullName evidence="12">Cytochrome aa3-controlling protein</fullName>
    </alternativeName>
</protein>
<feature type="binding site" description="axial binding residue" evidence="12">
    <location>
        <position position="257"/>
    </location>
    <ligand>
        <name>heme</name>
        <dbReference type="ChEBI" id="CHEBI:30413"/>
    </ligand>
    <ligandPart>
        <name>Fe</name>
        <dbReference type="ChEBI" id="CHEBI:18248"/>
    </ligandPart>
</feature>
<evidence type="ECO:0000256" key="9">
    <source>
        <dbReference type="ARBA" id="ARBA00023136"/>
    </source>
</evidence>
<feature type="transmembrane region" description="Helical" evidence="12">
    <location>
        <begin position="156"/>
        <end position="174"/>
    </location>
</feature>
<feature type="transmembrane region" description="Helical" evidence="12">
    <location>
        <begin position="285"/>
        <end position="305"/>
    </location>
</feature>
<dbReference type="Proteomes" id="UP000681075">
    <property type="component" value="Unassembled WGS sequence"/>
</dbReference>
<evidence type="ECO:0000256" key="12">
    <source>
        <dbReference type="HAMAP-Rule" id="MF_01665"/>
    </source>
</evidence>
<keyword evidence="9 12" id="KW-0472">Membrane</keyword>
<dbReference type="PANTHER" id="PTHR23289">
    <property type="entry name" value="CYTOCHROME C OXIDASE ASSEMBLY PROTEIN COX15"/>
    <property type="match status" value="1"/>
</dbReference>
<dbReference type="PANTHER" id="PTHR23289:SF2">
    <property type="entry name" value="CYTOCHROME C OXIDASE ASSEMBLY PROTEIN COX15 HOMOLOG"/>
    <property type="match status" value="1"/>
</dbReference>
<feature type="transmembrane region" description="Helical" evidence="12">
    <location>
        <begin position="93"/>
        <end position="111"/>
    </location>
</feature>
<evidence type="ECO:0000313" key="13">
    <source>
        <dbReference type="EMBL" id="GIL40973.1"/>
    </source>
</evidence>
<feature type="transmembrane region" description="Helical" evidence="12">
    <location>
        <begin position="195"/>
        <end position="219"/>
    </location>
</feature>
<dbReference type="EC" id="1.17.99.9" evidence="12"/>
<evidence type="ECO:0000256" key="11">
    <source>
        <dbReference type="ARBA" id="ARBA00048044"/>
    </source>
</evidence>
<comment type="pathway">
    <text evidence="10 12">Porphyrin-containing compound metabolism; heme A biosynthesis; heme A from heme O: step 1/1.</text>
</comment>
<keyword evidence="6 12" id="KW-0560">Oxidoreductase</keyword>
<dbReference type="AlphaFoldDB" id="A0A8S8XC00"/>
<evidence type="ECO:0000313" key="14">
    <source>
        <dbReference type="Proteomes" id="UP000681075"/>
    </source>
</evidence>
<feature type="transmembrane region" description="Helical" evidence="12">
    <location>
        <begin position="123"/>
        <end position="144"/>
    </location>
</feature>
<dbReference type="GO" id="GO:0016653">
    <property type="term" value="F:oxidoreductase activity, acting on NAD(P)H, heme protein as acceptor"/>
    <property type="evidence" value="ECO:0007669"/>
    <property type="project" value="TreeGrafter"/>
</dbReference>
<dbReference type="InterPro" id="IPR003780">
    <property type="entry name" value="COX15/CtaA_fam"/>
</dbReference>
<dbReference type="GO" id="GO:0046872">
    <property type="term" value="F:metal ion binding"/>
    <property type="evidence" value="ECO:0007669"/>
    <property type="project" value="UniProtKB-KW"/>
</dbReference>
<keyword evidence="4 12" id="KW-0479">Metal-binding</keyword>
<evidence type="ECO:0000256" key="3">
    <source>
        <dbReference type="ARBA" id="ARBA00022692"/>
    </source>
</evidence>
<keyword evidence="7 12" id="KW-0408">Iron</keyword>
<feature type="transmembrane region" description="Helical" evidence="12">
    <location>
        <begin position="7"/>
        <end position="28"/>
    </location>
</feature>
<dbReference type="GO" id="GO:0006784">
    <property type="term" value="P:heme A biosynthetic process"/>
    <property type="evidence" value="ECO:0007669"/>
    <property type="project" value="UniProtKB-UniRule"/>
</dbReference>